<feature type="compositionally biased region" description="Low complexity" evidence="1">
    <location>
        <begin position="11"/>
        <end position="22"/>
    </location>
</feature>
<proteinExistence type="predicted"/>
<organism evidence="2">
    <name type="scientific">Arundo donax</name>
    <name type="common">Giant reed</name>
    <name type="synonym">Donax arundinaceus</name>
    <dbReference type="NCBI Taxonomy" id="35708"/>
    <lineage>
        <taxon>Eukaryota</taxon>
        <taxon>Viridiplantae</taxon>
        <taxon>Streptophyta</taxon>
        <taxon>Embryophyta</taxon>
        <taxon>Tracheophyta</taxon>
        <taxon>Spermatophyta</taxon>
        <taxon>Magnoliopsida</taxon>
        <taxon>Liliopsida</taxon>
        <taxon>Poales</taxon>
        <taxon>Poaceae</taxon>
        <taxon>PACMAD clade</taxon>
        <taxon>Arundinoideae</taxon>
        <taxon>Arundineae</taxon>
        <taxon>Arundo</taxon>
    </lineage>
</organism>
<name>A0A0A9AYE9_ARUDO</name>
<reference evidence="2" key="1">
    <citation type="submission" date="2014-09" db="EMBL/GenBank/DDBJ databases">
        <authorList>
            <person name="Magalhaes I.L.F."/>
            <person name="Oliveira U."/>
            <person name="Santos F.R."/>
            <person name="Vidigal T.H.D.A."/>
            <person name="Brescovit A.D."/>
            <person name="Santos A.J."/>
        </authorList>
    </citation>
    <scope>NUCLEOTIDE SEQUENCE</scope>
    <source>
        <tissue evidence="2">Shoot tissue taken approximately 20 cm above the soil surface</tissue>
    </source>
</reference>
<reference evidence="2" key="2">
    <citation type="journal article" date="2015" name="Data Brief">
        <title>Shoot transcriptome of the giant reed, Arundo donax.</title>
        <authorList>
            <person name="Barrero R.A."/>
            <person name="Guerrero F.D."/>
            <person name="Moolhuijzen P."/>
            <person name="Goolsby J.A."/>
            <person name="Tidwell J."/>
            <person name="Bellgard S.E."/>
            <person name="Bellgard M.I."/>
        </authorList>
    </citation>
    <scope>NUCLEOTIDE SEQUENCE</scope>
    <source>
        <tissue evidence="2">Shoot tissue taken approximately 20 cm above the soil surface</tissue>
    </source>
</reference>
<evidence type="ECO:0000256" key="1">
    <source>
        <dbReference type="SAM" id="MobiDB-lite"/>
    </source>
</evidence>
<dbReference type="EMBL" id="GBRH01241111">
    <property type="protein sequence ID" value="JAD56784.1"/>
    <property type="molecule type" value="Transcribed_RNA"/>
</dbReference>
<sequence>MNLDTSSVINRTPRTRSPLTPTAKRLRPSYPPPWDGVASN</sequence>
<protein>
    <submittedName>
        <fullName evidence="2">Uncharacterized protein</fullName>
    </submittedName>
</protein>
<evidence type="ECO:0000313" key="2">
    <source>
        <dbReference type="EMBL" id="JAD56784.1"/>
    </source>
</evidence>
<feature type="compositionally biased region" description="Polar residues" evidence="1">
    <location>
        <begin position="1"/>
        <end position="10"/>
    </location>
</feature>
<accession>A0A0A9AYE9</accession>
<dbReference type="AlphaFoldDB" id="A0A0A9AYE9"/>
<feature type="region of interest" description="Disordered" evidence="1">
    <location>
        <begin position="1"/>
        <end position="40"/>
    </location>
</feature>